<organism evidence="2 3">
    <name type="scientific">Apiospora hydei</name>
    <dbReference type="NCBI Taxonomy" id="1337664"/>
    <lineage>
        <taxon>Eukaryota</taxon>
        <taxon>Fungi</taxon>
        <taxon>Dikarya</taxon>
        <taxon>Ascomycota</taxon>
        <taxon>Pezizomycotina</taxon>
        <taxon>Sordariomycetes</taxon>
        <taxon>Xylariomycetidae</taxon>
        <taxon>Amphisphaeriales</taxon>
        <taxon>Apiosporaceae</taxon>
        <taxon>Apiospora</taxon>
    </lineage>
</organism>
<dbReference type="RefSeq" id="XP_066672135.1">
    <property type="nucleotide sequence ID" value="XM_066808517.1"/>
</dbReference>
<sequence>MATVQLSFSLRVSSGVKAVHLLGSWDNYVGQLPLSKDKSSSKSGSWKGTFRFQGNLEAGQRYWYYYIIDGYHVSHNPSEKSTVEPTTGRELNILDVPKDKSHKSSSSKSHSSSSSSSKSSSRHSSSSSSSSKDSKHRSSKRSSLTVDIPKGRPLSTSQIKAPKPITPHATRHILDADYCDEDAIEELTARFGSADIDEDDIVTDFSSSPVSSSGSSLSYRSDSSSPNSSLSGYSTPSSDCSNCTCERYGITRKGDRVKIDCGGARCGFSDDDSACSSSSDEEEYVSRSSRRNGIVVRS</sequence>
<evidence type="ECO:0000313" key="2">
    <source>
        <dbReference type="EMBL" id="KAK8089241.1"/>
    </source>
</evidence>
<protein>
    <submittedName>
        <fullName evidence="2">GTP-binding protein EsdC</fullName>
    </submittedName>
</protein>
<accession>A0ABR1X1D5</accession>
<feature type="region of interest" description="Disordered" evidence="1">
    <location>
        <begin position="269"/>
        <end position="298"/>
    </location>
</feature>
<comment type="caution">
    <text evidence="2">The sequence shown here is derived from an EMBL/GenBank/DDBJ whole genome shotgun (WGS) entry which is preliminary data.</text>
</comment>
<name>A0ABR1X1D5_9PEZI</name>
<dbReference type="GeneID" id="92041577"/>
<feature type="compositionally biased region" description="Low complexity" evidence="1">
    <location>
        <begin position="206"/>
        <end position="238"/>
    </location>
</feature>
<feature type="region of interest" description="Disordered" evidence="1">
    <location>
        <begin position="203"/>
        <end position="241"/>
    </location>
</feature>
<reference evidence="2 3" key="1">
    <citation type="submission" date="2023-01" db="EMBL/GenBank/DDBJ databases">
        <title>Analysis of 21 Apiospora genomes using comparative genomics revels a genus with tremendous synthesis potential of carbohydrate active enzymes and secondary metabolites.</title>
        <authorList>
            <person name="Sorensen T."/>
        </authorList>
    </citation>
    <scope>NUCLEOTIDE SEQUENCE [LARGE SCALE GENOMIC DNA]</scope>
    <source>
        <strain evidence="2 3">CBS 114990</strain>
    </source>
</reference>
<dbReference type="SUPFAM" id="SSF81296">
    <property type="entry name" value="E set domains"/>
    <property type="match status" value="1"/>
</dbReference>
<feature type="compositionally biased region" description="Acidic residues" evidence="1">
    <location>
        <begin position="269"/>
        <end position="283"/>
    </location>
</feature>
<dbReference type="InterPro" id="IPR014756">
    <property type="entry name" value="Ig_E-set"/>
</dbReference>
<proteinExistence type="predicted"/>
<dbReference type="InterPro" id="IPR013783">
    <property type="entry name" value="Ig-like_fold"/>
</dbReference>
<dbReference type="PANTHER" id="PTHR40625">
    <property type="entry name" value="GTP-BINDING PROTEIN ESDC-RELATED"/>
    <property type="match status" value="1"/>
</dbReference>
<dbReference type="PANTHER" id="PTHR40625:SF2">
    <property type="entry name" value="GTP-BINDING PROTEIN ESDC"/>
    <property type="match status" value="1"/>
</dbReference>
<evidence type="ECO:0000313" key="3">
    <source>
        <dbReference type="Proteomes" id="UP001433268"/>
    </source>
</evidence>
<dbReference type="Gene3D" id="2.60.40.10">
    <property type="entry name" value="Immunoglobulins"/>
    <property type="match status" value="1"/>
</dbReference>
<gene>
    <name evidence="2" type="ORF">PG997_004202</name>
</gene>
<feature type="compositionally biased region" description="Low complexity" evidence="1">
    <location>
        <begin position="106"/>
        <end position="131"/>
    </location>
</feature>
<evidence type="ECO:0000256" key="1">
    <source>
        <dbReference type="SAM" id="MobiDB-lite"/>
    </source>
</evidence>
<dbReference type="Proteomes" id="UP001433268">
    <property type="component" value="Unassembled WGS sequence"/>
</dbReference>
<dbReference type="EMBL" id="JAQQWN010000004">
    <property type="protein sequence ID" value="KAK8089241.1"/>
    <property type="molecule type" value="Genomic_DNA"/>
</dbReference>
<feature type="region of interest" description="Disordered" evidence="1">
    <location>
        <begin position="77"/>
        <end position="168"/>
    </location>
</feature>
<keyword evidence="3" id="KW-1185">Reference proteome</keyword>